<dbReference type="InterPro" id="IPR017441">
    <property type="entry name" value="Protein_kinase_ATP_BS"/>
</dbReference>
<organism evidence="7 8">
    <name type="scientific">Entamoeba invadens IP1</name>
    <dbReference type="NCBI Taxonomy" id="370355"/>
    <lineage>
        <taxon>Eukaryota</taxon>
        <taxon>Amoebozoa</taxon>
        <taxon>Evosea</taxon>
        <taxon>Archamoebae</taxon>
        <taxon>Mastigamoebida</taxon>
        <taxon>Entamoebidae</taxon>
        <taxon>Entamoeba</taxon>
    </lineage>
</organism>
<dbReference type="Pfam" id="PF00069">
    <property type="entry name" value="Pkinase"/>
    <property type="match status" value="1"/>
</dbReference>
<dbReference type="GO" id="GO:0004708">
    <property type="term" value="F:MAP kinase kinase activity"/>
    <property type="evidence" value="ECO:0007669"/>
    <property type="project" value="UniProtKB-EC"/>
</dbReference>
<dbReference type="InterPro" id="IPR011009">
    <property type="entry name" value="Kinase-like_dom_sf"/>
</dbReference>
<evidence type="ECO:0000256" key="3">
    <source>
        <dbReference type="PROSITE-ProRule" id="PRU10141"/>
    </source>
</evidence>
<name>A0A0A1TUT1_ENTIV</name>
<keyword evidence="8" id="KW-1185">Reference proteome</keyword>
<feature type="transmembrane region" description="Helical" evidence="4">
    <location>
        <begin position="2101"/>
        <end position="2131"/>
    </location>
</feature>
<protein>
    <submittedName>
        <fullName evidence="7">Protein serine/threonine kinase, putative</fullName>
        <ecNumber evidence="7">2.7.12.2</ecNumber>
    </submittedName>
</protein>
<dbReference type="Gene3D" id="1.10.510.10">
    <property type="entry name" value="Transferase(Phosphotransferase) domain 1"/>
    <property type="match status" value="1"/>
</dbReference>
<dbReference type="InterPro" id="IPR053215">
    <property type="entry name" value="TKL_Ser/Thr_kinase"/>
</dbReference>
<dbReference type="PANTHER" id="PTHR45756">
    <property type="entry name" value="PALMITOYLTRANSFERASE"/>
    <property type="match status" value="1"/>
</dbReference>
<dbReference type="Proteomes" id="UP000014680">
    <property type="component" value="Unassembled WGS sequence"/>
</dbReference>
<gene>
    <name evidence="7" type="ORF">EIN_440880</name>
</gene>
<dbReference type="EMBL" id="KB207216">
    <property type="protein sequence ID" value="ELP83904.1"/>
    <property type="molecule type" value="Genomic_DNA"/>
</dbReference>
<keyword evidence="4" id="KW-0472">Membrane</keyword>
<dbReference type="Gene3D" id="2.10.220.10">
    <property type="entry name" value="Hormone Receptor, Insulin-like Growth Factor Receptor 1, Chain A, domain 2"/>
    <property type="match status" value="2"/>
</dbReference>
<feature type="domain" description="Protein kinase" evidence="6">
    <location>
        <begin position="2280"/>
        <end position="2544"/>
    </location>
</feature>
<dbReference type="InterPro" id="IPR008271">
    <property type="entry name" value="Ser/Thr_kinase_AS"/>
</dbReference>
<dbReference type="PROSITE" id="PS00108">
    <property type="entry name" value="PROTEIN_KINASE_ST"/>
    <property type="match status" value="1"/>
</dbReference>
<dbReference type="InterPro" id="IPR000742">
    <property type="entry name" value="EGF"/>
</dbReference>
<feature type="signal peptide" evidence="5">
    <location>
        <begin position="1"/>
        <end position="18"/>
    </location>
</feature>
<proteinExistence type="predicted"/>
<accession>A0A0A1TUT1</accession>
<dbReference type="Gene3D" id="3.30.200.20">
    <property type="entry name" value="Phosphorylase Kinase, domain 1"/>
    <property type="match status" value="1"/>
</dbReference>
<dbReference type="InterPro" id="IPR000719">
    <property type="entry name" value="Prot_kinase_dom"/>
</dbReference>
<dbReference type="SUPFAM" id="SSF56112">
    <property type="entry name" value="Protein kinase-like (PK-like)"/>
    <property type="match status" value="1"/>
</dbReference>
<dbReference type="SMART" id="SM00261">
    <property type="entry name" value="FU"/>
    <property type="match status" value="22"/>
</dbReference>
<feature type="chain" id="PRO_5001990535" evidence="5">
    <location>
        <begin position="19"/>
        <end position="2547"/>
    </location>
</feature>
<dbReference type="OMA" id="LLDEFIC"/>
<evidence type="ECO:0000256" key="4">
    <source>
        <dbReference type="SAM" id="Phobius"/>
    </source>
</evidence>
<dbReference type="PANTHER" id="PTHR45756:SF1">
    <property type="entry name" value="PROTEIN KINASE DOMAIN CONTAINING PROTEIN"/>
    <property type="match status" value="1"/>
</dbReference>
<dbReference type="OrthoDB" id="339325at2759"/>
<keyword evidence="7" id="KW-0808">Transferase</keyword>
<evidence type="ECO:0000256" key="2">
    <source>
        <dbReference type="ARBA" id="ARBA00022840"/>
    </source>
</evidence>
<keyword evidence="7" id="KW-0418">Kinase</keyword>
<keyword evidence="1 3" id="KW-0547">Nucleotide-binding</keyword>
<dbReference type="PROSITE" id="PS00107">
    <property type="entry name" value="PROTEIN_KINASE_ATP"/>
    <property type="match status" value="1"/>
</dbReference>
<dbReference type="EC" id="2.7.12.2" evidence="7"/>
<keyword evidence="4" id="KW-0812">Transmembrane</keyword>
<keyword evidence="2 3" id="KW-0067">ATP-binding</keyword>
<dbReference type="VEuPathDB" id="AmoebaDB:EIN_440880"/>
<feature type="binding site" evidence="3">
    <location>
        <position position="2308"/>
    </location>
    <ligand>
        <name>ATP</name>
        <dbReference type="ChEBI" id="CHEBI:30616"/>
    </ligand>
</feature>
<dbReference type="GO" id="GO:0005524">
    <property type="term" value="F:ATP binding"/>
    <property type="evidence" value="ECO:0007669"/>
    <property type="project" value="UniProtKB-UniRule"/>
</dbReference>
<dbReference type="SUPFAM" id="SSF57184">
    <property type="entry name" value="Growth factor receptor domain"/>
    <property type="match status" value="9"/>
</dbReference>
<dbReference type="InterPro" id="IPR009030">
    <property type="entry name" value="Growth_fac_rcpt_cys_sf"/>
</dbReference>
<evidence type="ECO:0000259" key="6">
    <source>
        <dbReference type="PROSITE" id="PS50011"/>
    </source>
</evidence>
<reference evidence="7 8" key="1">
    <citation type="submission" date="2012-10" db="EMBL/GenBank/DDBJ databases">
        <authorList>
            <person name="Zafar N."/>
            <person name="Inman J."/>
            <person name="Hall N."/>
            <person name="Lorenzi H."/>
            <person name="Caler E."/>
        </authorList>
    </citation>
    <scope>NUCLEOTIDE SEQUENCE [LARGE SCALE GENOMIC DNA]</scope>
    <source>
        <strain evidence="7 8">IP1</strain>
    </source>
</reference>
<dbReference type="RefSeq" id="XP_004183250.1">
    <property type="nucleotide sequence ID" value="XM_004183202.1"/>
</dbReference>
<evidence type="ECO:0000256" key="1">
    <source>
        <dbReference type="ARBA" id="ARBA00022741"/>
    </source>
</evidence>
<keyword evidence="4" id="KW-1133">Transmembrane helix</keyword>
<dbReference type="PROSITE" id="PS50011">
    <property type="entry name" value="PROTEIN_KINASE_DOM"/>
    <property type="match status" value="1"/>
</dbReference>
<evidence type="ECO:0000256" key="5">
    <source>
        <dbReference type="SAM" id="SignalP"/>
    </source>
</evidence>
<dbReference type="SMART" id="SM00220">
    <property type="entry name" value="S_TKc"/>
    <property type="match status" value="1"/>
</dbReference>
<keyword evidence="5" id="KW-0732">Signal</keyword>
<dbReference type="KEGG" id="eiv:EIN_440880"/>
<evidence type="ECO:0000313" key="8">
    <source>
        <dbReference type="Proteomes" id="UP000014680"/>
    </source>
</evidence>
<dbReference type="InterPro" id="IPR006212">
    <property type="entry name" value="Furin_repeat"/>
</dbReference>
<evidence type="ECO:0000313" key="7">
    <source>
        <dbReference type="EMBL" id="ELP83904.1"/>
    </source>
</evidence>
<dbReference type="GeneID" id="14882877"/>
<dbReference type="SMART" id="SM00181">
    <property type="entry name" value="EGF"/>
    <property type="match status" value="32"/>
</dbReference>
<sequence length="2547" mass="284689">MLFKYVTIILWLIIQLSASLMWCQIGKEIIQCNTTTLNTKCVNTIFTINIDVMYIRNTSNVYIICKDIKQFKFNCDENLRYLNVDFNETELVFYSNNFHVQKVNEKCFDLYSKQFKNTTKHTIKTIGAYCSVNNCETCYFTDRTKCQTCFSNFSLINSTTCRPCNDFSNCETCSSTSARCKICKTDFYDAGNTTGPTCLPCPTNCLVCTNLKGCERCVDGYYLNGTTCTKCDPTCSQSCLNKTGACLTCNENYVKSLTNSSQCVSCSSFDINCESCIQNERSCYKCNRNYYPGIDGKCVLCHSSCVTGECNTVNGKCNTCANNYTKYILEQIECQKCQEFDNNCNTCSVTTRKCIKCKIGFRPDIYYPNNCIPCNETCLNKCDTKNGACTSCITGYVLTTVSSSNACELCENFDQNCETCEDNGIRICKICKTGFRINPSTGMCINCDSYCTQCISSTGICTRCSDGYTPKLTLSTSCELCTSIERCLTCSTTERKCITCSSGYYVLNGFCKACSATCGGMCDPITGDCTGCISNYVFSKTDSKICETCGDYSKECVTCSTDFQRKCVTCSTEYYPDADGNCVTCSPTCICDSTTGFCTSCQPNYVLQNQKSRTCELCSSFDPNCQTCSSDSSRRCVTCNSGCYINTNYYCVSCDSTCGGKCQNTTGYCTGCIENYVLTTTSSTICLPCSTFDNNCLQCASDYSRKCTKCGVSNMYPDERTFICKTCDSTCNGGCDQSTGICTTCLQNYVFTEPQSKSCVSCNTFDPNCLKCNSNFNRRCSVCKTSYYPNSNGICILCSLNCTYCNQSNGICTQCKQNYVFKTTNSAECVYCKDFDANCKSCFINSDRLCYECESGYYPGINKICTKCDDTCGGKCNAMTGYCTGCNTGYVPINSVSLTCQSCSTFDSNCLECTTDFKQICKTCSSGKYPSSSGTCQECDKSCGGQCNGTTGICTGCLDNYVFYDDKTVTCQSCSLFYNKCLKCATDYSRKCIECQPNNYLSNNICLPCDSTCKSCDGKTGQCTSCNQNHVYSGNKMSCVPCSTYDTNCLTCSTSFEKICTTCINNKYPDKITGQCIACSIGCQFCDGTTGNCTRCGDNFVNDESTSNGCVSCFDFDNNCVRCASDKSRKCEKCTTKYYPSNNYPFKCINCSSTCGGMCDPTTGDCTGCISNYVFSDTDLKICESCTNYSKECVTCSTDFQRKCITCSTGYYPDADGNCVTCSPTCICDSTTGFCTSCKSNYVHSTSDQKVCETCASFDPNCITCSSDSSRRCVTCNSGFYPKQYGDFKCQKCDTSCKTCSSTTGYCSECATNQYTLNNDSSISCDLCSSYDSNCSTCSTTQRGCSVCKENNYLDIKTKHCSVCDNSCNYKCNKENGICDECITNYVFTEPNSKICISCNTFDVNCKTCSADFARKCIECSSGYYPNLTGRCVQCSTINFYCNSCDSKKQQCLDCINPYYLKSENSCLKCPEGTYKNTTTSCKNCFEKIPNCRTCEGSEIQTRCTSCYAPYTINTRGNCVLCNYPNYYIQSSNTNGSCEMMTENCDIQININMCVKCKSGSFLSEYKCKNTTNCTSSNILSLNSCDCVDQISINSDCCKTIPNCKYLKIVKSKEQCLNCNDNYILTTDQMCTTKVTSGIYRNGVYYQCKNIEYLNYFNSCTTCGGATSVCVENNNKINYLNCANKEILDVEKALCITDINCTTVTTNFCSKCIEINSLYHGICVSCQTKFCSICYSSNANEKCMKCMKDYLMISNNWCIHQTNVGCIRSTSVGCIQCKNEYYQVDTTNTENKYDFCLPISTLNINNCKHVQSSLLKCVECLDSYKLKNGICAENFEQDDINETSFNQKYQFEYFHTNYKNQIKSSIETICVDRTNKGCIHCLNGFYYNHINTNDISGVESECVPCVNNCKTCYNSTLCTSCLKGYYLNSLMECQSLGELSVKCNLTLPTGGGCAICNDGYYKFNSDCKNCDKSCLTCFDATSCLSCNTNYYRLSTTQKLCLPFSEMLNCENKTEIGCSRCLSEYYELNHICYKCIDNCISCEDANSCEKCKEKDYVLLNKKCVHYTEIEHCLSASHSKCTTCDRNKKISDDGVTCLDSVNYGVIVGVPITIIIVLIIVITVGIIITIFFIIRHKEKIETLNICVFQMNRSNIVMSSINKNICCNKKTLRFNLDSDDLLPVDEETRDLICIGNTSKHEMKIQFSVVEGCDYYDIRTVPNIITLKRGFACEFELFIKPLCSCQMKEEIRVIGLDLQTCKEYIENIHIECATQNTTKLNYRELQETKQIGEGSFGVVMIGTFRDNKVAIKKMKSVNKTPEQLKEFEKEVSMLDKFRNEYIIHFYGACFITNHICMVTEFAQYGSLQDLIKKKSKNEINLKMRVKLILDASKGLLYLHENGVLHRDIKPDNILVLNLDYTQKVSGKLTDFGSSRNINMMMTNMTFTKGIGTPKYMAQEVLNKEHYKKPADVFSLAVSLFECLIWEEIYPKEEFKFAWSIADFITSGKRIVKPLNMDESIYNVISKMWAVIPQERPTMDLCVEFIERYFNNI</sequence>